<feature type="transmembrane region" description="Helical" evidence="9">
    <location>
        <begin position="267"/>
        <end position="285"/>
    </location>
</feature>
<feature type="transmembrane region" description="Helical" evidence="9">
    <location>
        <begin position="210"/>
        <end position="232"/>
    </location>
</feature>
<dbReference type="InterPro" id="IPR036514">
    <property type="entry name" value="SGNH_hydro_sf"/>
</dbReference>
<dbReference type="GO" id="GO:0016020">
    <property type="term" value="C:membrane"/>
    <property type="evidence" value="ECO:0007669"/>
    <property type="project" value="UniProtKB-SubCell"/>
</dbReference>
<dbReference type="GO" id="GO:0005975">
    <property type="term" value="P:carbohydrate metabolic process"/>
    <property type="evidence" value="ECO:0007669"/>
    <property type="project" value="UniProtKB-ARBA"/>
</dbReference>
<reference evidence="11 12" key="1">
    <citation type="submission" date="2024-10" db="EMBL/GenBank/DDBJ databases">
        <title>Updated reference genomes for cyclostephanoid diatoms.</title>
        <authorList>
            <person name="Roberts W.R."/>
            <person name="Alverson A.J."/>
        </authorList>
    </citation>
    <scope>NUCLEOTIDE SEQUENCE [LARGE SCALE GENOMIC DNA]</scope>
    <source>
        <strain evidence="11 12">AJA010-31</strain>
    </source>
</reference>
<dbReference type="Gene3D" id="3.40.50.1110">
    <property type="entry name" value="SGNH hydrolase"/>
    <property type="match status" value="1"/>
</dbReference>
<keyword evidence="4 9" id="KW-0812">Transmembrane</keyword>
<comment type="caution">
    <text evidence="11">The sequence shown here is derived from an EMBL/GenBank/DDBJ whole genome shotgun (WGS) entry which is preliminary data.</text>
</comment>
<evidence type="ECO:0000256" key="2">
    <source>
        <dbReference type="ARBA" id="ARBA00010666"/>
    </source>
</evidence>
<feature type="compositionally biased region" description="Basic and acidic residues" evidence="8">
    <location>
        <begin position="1004"/>
        <end position="1020"/>
    </location>
</feature>
<feature type="transmembrane region" description="Helical" evidence="9">
    <location>
        <begin position="386"/>
        <end position="406"/>
    </location>
</feature>
<comment type="similarity">
    <text evidence="2">Belongs to the PC-esterase family. CASD1 subfamily.</text>
</comment>
<dbReference type="Proteomes" id="UP001530400">
    <property type="component" value="Unassembled WGS sequence"/>
</dbReference>
<evidence type="ECO:0000259" key="10">
    <source>
        <dbReference type="Pfam" id="PF07779"/>
    </source>
</evidence>
<feature type="transmembrane region" description="Helical" evidence="9">
    <location>
        <begin position="355"/>
        <end position="374"/>
    </location>
</feature>
<evidence type="ECO:0000256" key="9">
    <source>
        <dbReference type="SAM" id="Phobius"/>
    </source>
</evidence>
<keyword evidence="3" id="KW-0808">Transferase</keyword>
<keyword evidence="12" id="KW-1185">Reference proteome</keyword>
<evidence type="ECO:0000256" key="6">
    <source>
        <dbReference type="ARBA" id="ARBA00023136"/>
    </source>
</evidence>
<feature type="transmembrane region" description="Helical" evidence="9">
    <location>
        <begin position="518"/>
        <end position="539"/>
    </location>
</feature>
<keyword evidence="5 9" id="KW-1133">Transmembrane helix</keyword>
<protein>
    <recommendedName>
        <fullName evidence="10">Cas1p 10 TM acyl transferase domain-containing protein</fullName>
    </recommendedName>
</protein>
<feature type="region of interest" description="Disordered" evidence="8">
    <location>
        <begin position="998"/>
        <end position="1040"/>
    </location>
</feature>
<name>A0ABD3MTG7_9STRA</name>
<feature type="transmembrane region" description="Helical" evidence="9">
    <location>
        <begin position="610"/>
        <end position="631"/>
    </location>
</feature>
<dbReference type="Pfam" id="PF07779">
    <property type="entry name" value="Cas1_AcylT"/>
    <property type="match status" value="1"/>
</dbReference>
<dbReference type="PANTHER" id="PTHR13533">
    <property type="entry name" value="N-ACETYLNEURAMINATE 9-O-ACETYLTRANSFERASE"/>
    <property type="match status" value="1"/>
</dbReference>
<dbReference type="AlphaFoldDB" id="A0ABD3MTG7"/>
<feature type="domain" description="Cas1p 10 TM acyl transferase" evidence="10">
    <location>
        <begin position="179"/>
        <end position="522"/>
    </location>
</feature>
<feature type="transmembrane region" description="Helical" evidence="9">
    <location>
        <begin position="297"/>
        <end position="314"/>
    </location>
</feature>
<keyword evidence="7" id="KW-0325">Glycoprotein</keyword>
<gene>
    <name evidence="11" type="ORF">ACHAWO_001202</name>
</gene>
<comment type="subcellular location">
    <subcellularLocation>
        <location evidence="1">Membrane</location>
        <topology evidence="1">Multi-pass membrane protein</topology>
    </subcellularLocation>
</comment>
<accession>A0ABD3MTG7</accession>
<dbReference type="GO" id="GO:0005794">
    <property type="term" value="C:Golgi apparatus"/>
    <property type="evidence" value="ECO:0007669"/>
    <property type="project" value="UniProtKB-ARBA"/>
</dbReference>
<dbReference type="InterPro" id="IPR012419">
    <property type="entry name" value="Cas1_AcylTrans_dom"/>
</dbReference>
<evidence type="ECO:0000256" key="4">
    <source>
        <dbReference type="ARBA" id="ARBA00022692"/>
    </source>
</evidence>
<evidence type="ECO:0000256" key="7">
    <source>
        <dbReference type="ARBA" id="ARBA00023180"/>
    </source>
</evidence>
<dbReference type="PANTHER" id="PTHR13533:SF1">
    <property type="entry name" value="N-ACETYLNEURAMINATE 9-O-ACETYLTRANSFERASE"/>
    <property type="match status" value="1"/>
</dbReference>
<keyword evidence="6 9" id="KW-0472">Membrane</keyword>
<evidence type="ECO:0000256" key="3">
    <source>
        <dbReference type="ARBA" id="ARBA00022679"/>
    </source>
</evidence>
<evidence type="ECO:0000313" key="12">
    <source>
        <dbReference type="Proteomes" id="UP001530400"/>
    </source>
</evidence>
<feature type="compositionally biased region" description="Basic residues" evidence="8">
    <location>
        <begin position="1021"/>
        <end position="1030"/>
    </location>
</feature>
<organism evidence="11 12">
    <name type="scientific">Cyclotella atomus</name>
    <dbReference type="NCBI Taxonomy" id="382360"/>
    <lineage>
        <taxon>Eukaryota</taxon>
        <taxon>Sar</taxon>
        <taxon>Stramenopiles</taxon>
        <taxon>Ochrophyta</taxon>
        <taxon>Bacillariophyta</taxon>
        <taxon>Coscinodiscophyceae</taxon>
        <taxon>Thalassiosirophycidae</taxon>
        <taxon>Stephanodiscales</taxon>
        <taxon>Stephanodiscaceae</taxon>
        <taxon>Cyclotella</taxon>
    </lineage>
</organism>
<evidence type="ECO:0000256" key="5">
    <source>
        <dbReference type="ARBA" id="ARBA00022989"/>
    </source>
</evidence>
<dbReference type="GO" id="GO:0016740">
    <property type="term" value="F:transferase activity"/>
    <property type="evidence" value="ECO:0007669"/>
    <property type="project" value="UniProtKB-KW"/>
</dbReference>
<dbReference type="CDD" id="cd00229">
    <property type="entry name" value="SGNH_hydrolase"/>
    <property type="match status" value="1"/>
</dbReference>
<evidence type="ECO:0000313" key="11">
    <source>
        <dbReference type="EMBL" id="KAL3765261.1"/>
    </source>
</evidence>
<feature type="transmembrane region" description="Helical" evidence="9">
    <location>
        <begin position="418"/>
        <end position="436"/>
    </location>
</feature>
<sequence>MTAPIPISTTATTLLFTSLLFTTITLSARLQLTGLWTWRQGGRPISTSKWNNYQTSPLDVSSLPSTYNLLHHCCTFGSILLYSYVCEQYPRYMHEEKEVYDRDEFLVWVVILAVVSVKSWRRNDDGIVHIGEKIHKESAAKVDDDTIDTAQRGIDAKEETITTPKQKHHTTLAKLPSPENEVLNRQQTEEWKGWMQLIFLLYHYMHATEVYNGIRVMITCYVWLTGFGNFSFFYKTNDYSLPRLLQMLWRLNFLVVFLCLVHGNSYMLYYICPLHTFYFLMVYAVMYIGNERNHDAWWIRFKLGALALVLFAVWDNNFGIFQGIHTMLFLGEDSIAGAPYGTYWEWYFRSYLDHWSALLGMVFAFNLPVVSLFLRKLEARSFWRQWIGKISVLAGMMYAFTIWVHGPLMMEKEAYNRTNPYFGFVPLLLYIYLRNLTPRMRSHSMGFLQEIGKTTLETYAMQHHIWLTSNSKTVLVFLPKSPRLNMLFVTLTYVMISRKVYKLTMNLRRILLPNNRQLCVRSTVAMVVVIAGFYFTAFVLTRMQLASTMPIGILSVICGGLLYQTIMDSTWYSYYFSVKRREEEEDDEVNTFADKSEIMSIAGDLDRESIVAKLSPPMIGMMFLFILGTIWNQFVVTGASSVGPLPSKCADFANDGAWVRVDACNQSNRATAFRKYNAGSFGTCSARGSAYMWNWKEQSAHTHCRFGHRGETKLRRMLDQRHLLFIGDSMTRNLYHASLRAMGEKEAGAYDATIPKHTDLNQAMWGTASVNFKWAPLAVDQLNSLKGLNNLVEKGDYAPDMIVMGGGAWDRLHVYSTDEDRKSHAITLQSLADDMKKAQELGMAVVWVVPTTINSQALNTEEKRDHMREEDMEAMRAVYSLNGILDSASFVIDGTAFTSSRVSESFDGVHYPQSIYDAGAQILFQSMDWLLPESAATITSPKDVGSMASTTYGIVLLVLVLIGLSGHDAFLGFSYLACLFVKGVKPGDLHVEACLEQPKKRRREQQQQHDREETRDDHTTTKLRTKAPSRRNKDDSVDDEIAALLR</sequence>
<evidence type="ECO:0000256" key="1">
    <source>
        <dbReference type="ARBA" id="ARBA00004141"/>
    </source>
</evidence>
<evidence type="ECO:0000256" key="8">
    <source>
        <dbReference type="SAM" id="MobiDB-lite"/>
    </source>
</evidence>
<feature type="transmembrane region" description="Helical" evidence="9">
    <location>
        <begin position="545"/>
        <end position="563"/>
    </location>
</feature>
<dbReference type="SUPFAM" id="SSF52266">
    <property type="entry name" value="SGNH hydrolase"/>
    <property type="match status" value="1"/>
</dbReference>
<proteinExistence type="inferred from homology"/>
<dbReference type="EMBL" id="JALLPJ020001405">
    <property type="protein sequence ID" value="KAL3765261.1"/>
    <property type="molecule type" value="Genomic_DNA"/>
</dbReference>